<reference evidence="6 7" key="1">
    <citation type="submission" date="2021-05" db="EMBL/GenBank/DDBJ databases">
        <title>Mycobacterium acidophilum sp. nov., an extremely acid-tolerant member of the genus Mycobacterium.</title>
        <authorList>
            <person name="Xia J."/>
        </authorList>
    </citation>
    <scope>NUCLEOTIDE SEQUENCE [LARGE SCALE GENOMIC DNA]</scope>
    <source>
        <strain evidence="6 7">M1</strain>
    </source>
</reference>
<protein>
    <submittedName>
        <fullName evidence="6">PPE family protein</fullName>
    </submittedName>
</protein>
<dbReference type="Gene3D" id="1.20.1260.20">
    <property type="entry name" value="PPE superfamily"/>
    <property type="match status" value="1"/>
</dbReference>
<dbReference type="Proteomes" id="UP001519535">
    <property type="component" value="Unassembled WGS sequence"/>
</dbReference>
<gene>
    <name evidence="6" type="ORF">KIH27_10055</name>
</gene>
<feature type="region of interest" description="Disordered" evidence="2">
    <location>
        <begin position="520"/>
        <end position="547"/>
    </location>
</feature>
<evidence type="ECO:0000259" key="4">
    <source>
        <dbReference type="Pfam" id="PF00823"/>
    </source>
</evidence>
<keyword evidence="7" id="KW-1185">Reference proteome</keyword>
<dbReference type="InterPro" id="IPR038332">
    <property type="entry name" value="PPE_sf"/>
</dbReference>
<feature type="region of interest" description="Disordered" evidence="2">
    <location>
        <begin position="371"/>
        <end position="413"/>
    </location>
</feature>
<dbReference type="PANTHER" id="PTHR46766:SF1">
    <property type="entry name" value="GLUTAMINE-RICH PROTEIN 2"/>
    <property type="match status" value="1"/>
</dbReference>
<dbReference type="InterPro" id="IPR043641">
    <property type="entry name" value="PPE-PPW_C"/>
</dbReference>
<evidence type="ECO:0000259" key="5">
    <source>
        <dbReference type="Pfam" id="PF18878"/>
    </source>
</evidence>
<sequence length="547" mass="55213">MTAPIWMASPPEVHSTLLSAGPGAGPLLSSAAAWSALGIEYDTVADELTALLAAVQSGSWQGPSAAAFAAANAPYLAWLSRAAANATVTSAQQQVAAGAYTAALAAMPTLAELAANHATHTALLATNFLGINTIPIALNEADYLRMWVQAATVMGTYQAVAGSAAAGAAAARTEPAPAIAKAGSAESSTPPVSQKQDVLDFLNKIGYTDWYNKYILPLGNPQYPGGVGAIDPYLGLEGNPLFYINPLFLAQAFGEPIDLGTFIAFQSGDLAYAMSHIGLALATGNPLTIMSAVVGYSIQVISLLIINTMQLLHYLIQQTVALIPAILPLLTAPLVPLVAAPLPGLAGLAGLAALPTVPVVPMPATPPLMMGPPASPTPAPAPAPPAPAPAPSPAPAPAPGAPPPAPPPTPAGPPTVGMPGYLYMVGGLNAAAKRAAGTSARKRKAPEPDGAEEAAAAPAEQAKAARRRRRAKDPMLGRGHEYMDLTPEPVPAGAAASQRGAGRLGFTGRVAVDAGERPVGLTTLTDGSQDGGATIPMLPGSWESGPE</sequence>
<keyword evidence="3" id="KW-0472">Membrane</keyword>
<dbReference type="Pfam" id="PF18878">
    <property type="entry name" value="PPE-PPW"/>
    <property type="match status" value="1"/>
</dbReference>
<feature type="domain" description="PPE-PPW subfamily C-terminal" evidence="5">
    <location>
        <begin position="495"/>
        <end position="542"/>
    </location>
</feature>
<dbReference type="Pfam" id="PF00823">
    <property type="entry name" value="PPE"/>
    <property type="match status" value="1"/>
</dbReference>
<dbReference type="InterPro" id="IPR000030">
    <property type="entry name" value="PPE_dom"/>
</dbReference>
<evidence type="ECO:0000313" key="6">
    <source>
        <dbReference type="EMBL" id="MBS9533927.1"/>
    </source>
</evidence>
<evidence type="ECO:0000256" key="1">
    <source>
        <dbReference type="ARBA" id="ARBA00010652"/>
    </source>
</evidence>
<keyword evidence="3" id="KW-1133">Transmembrane helix</keyword>
<feature type="region of interest" description="Disordered" evidence="2">
    <location>
        <begin position="435"/>
        <end position="487"/>
    </location>
</feature>
<dbReference type="RefSeq" id="WP_214092804.1">
    <property type="nucleotide sequence ID" value="NZ_JAHCLR010000015.1"/>
</dbReference>
<dbReference type="SUPFAM" id="SSF140459">
    <property type="entry name" value="PE/PPE dimer-like"/>
    <property type="match status" value="1"/>
</dbReference>
<organism evidence="6 7">
    <name type="scientific">Mycolicibacter acidiphilus</name>
    <dbReference type="NCBI Taxonomy" id="2835306"/>
    <lineage>
        <taxon>Bacteria</taxon>
        <taxon>Bacillati</taxon>
        <taxon>Actinomycetota</taxon>
        <taxon>Actinomycetes</taxon>
        <taxon>Mycobacteriales</taxon>
        <taxon>Mycobacteriaceae</taxon>
        <taxon>Mycolicibacter</taxon>
    </lineage>
</organism>
<name>A0ABS5RI00_9MYCO</name>
<evidence type="ECO:0000256" key="2">
    <source>
        <dbReference type="SAM" id="MobiDB-lite"/>
    </source>
</evidence>
<evidence type="ECO:0000256" key="3">
    <source>
        <dbReference type="SAM" id="Phobius"/>
    </source>
</evidence>
<evidence type="ECO:0000313" key="7">
    <source>
        <dbReference type="Proteomes" id="UP001519535"/>
    </source>
</evidence>
<feature type="compositionally biased region" description="Basic and acidic residues" evidence="2">
    <location>
        <begin position="472"/>
        <end position="483"/>
    </location>
</feature>
<keyword evidence="3" id="KW-0812">Transmembrane</keyword>
<feature type="compositionally biased region" description="Low complexity" evidence="2">
    <location>
        <begin position="453"/>
        <end position="462"/>
    </location>
</feature>
<comment type="similarity">
    <text evidence="1">Belongs to the mycobacterial PPE family.</text>
</comment>
<feature type="transmembrane region" description="Helical" evidence="3">
    <location>
        <begin position="319"/>
        <end position="339"/>
    </location>
</feature>
<dbReference type="EMBL" id="JAHCLR010000015">
    <property type="protein sequence ID" value="MBS9533927.1"/>
    <property type="molecule type" value="Genomic_DNA"/>
</dbReference>
<proteinExistence type="inferred from homology"/>
<comment type="caution">
    <text evidence="6">The sequence shown here is derived from an EMBL/GenBank/DDBJ whole genome shotgun (WGS) entry which is preliminary data.</text>
</comment>
<feature type="transmembrane region" description="Helical" evidence="3">
    <location>
        <begin position="287"/>
        <end position="307"/>
    </location>
</feature>
<accession>A0ABS5RI00</accession>
<dbReference type="PANTHER" id="PTHR46766">
    <property type="entry name" value="GLUTAMINE-RICH PROTEIN 2"/>
    <property type="match status" value="1"/>
</dbReference>
<feature type="domain" description="PPE" evidence="4">
    <location>
        <begin position="6"/>
        <end position="166"/>
    </location>
</feature>